<reference evidence="2 3" key="1">
    <citation type="submission" date="2020-03" db="EMBL/GenBank/DDBJ databases">
        <title>Alteromonas ponticola sp. nov., isolated from seawater.</title>
        <authorList>
            <person name="Yoon J.-H."/>
            <person name="Kim Y.-O."/>
        </authorList>
    </citation>
    <scope>NUCLEOTIDE SEQUENCE [LARGE SCALE GENOMIC DNA]</scope>
    <source>
        <strain evidence="2 3">MYP5</strain>
    </source>
</reference>
<dbReference type="Pfam" id="PF06197">
    <property type="entry name" value="DUF998"/>
    <property type="match status" value="1"/>
</dbReference>
<accession>A0ABX1R3Q2</accession>
<comment type="caution">
    <text evidence="2">The sequence shown here is derived from an EMBL/GenBank/DDBJ whole genome shotgun (WGS) entry which is preliminary data.</text>
</comment>
<dbReference type="EMBL" id="JAATNW010000007">
    <property type="protein sequence ID" value="NMH61069.1"/>
    <property type="molecule type" value="Genomic_DNA"/>
</dbReference>
<keyword evidence="1" id="KW-0812">Transmembrane</keyword>
<feature type="transmembrane region" description="Helical" evidence="1">
    <location>
        <begin position="119"/>
        <end position="139"/>
    </location>
</feature>
<dbReference type="Proteomes" id="UP000709336">
    <property type="component" value="Unassembled WGS sequence"/>
</dbReference>
<feature type="transmembrane region" description="Helical" evidence="1">
    <location>
        <begin position="12"/>
        <end position="33"/>
    </location>
</feature>
<protein>
    <submittedName>
        <fullName evidence="2">DUF998 domain-containing protein</fullName>
    </submittedName>
</protein>
<name>A0ABX1R3Q2_9ALTE</name>
<proteinExistence type="predicted"/>
<keyword evidence="3" id="KW-1185">Reference proteome</keyword>
<feature type="transmembrane region" description="Helical" evidence="1">
    <location>
        <begin position="151"/>
        <end position="170"/>
    </location>
</feature>
<dbReference type="InterPro" id="IPR009339">
    <property type="entry name" value="DUF998"/>
</dbReference>
<evidence type="ECO:0000313" key="2">
    <source>
        <dbReference type="EMBL" id="NMH61069.1"/>
    </source>
</evidence>
<feature type="transmembrane region" description="Helical" evidence="1">
    <location>
        <begin position="81"/>
        <end position="99"/>
    </location>
</feature>
<feature type="transmembrane region" description="Helical" evidence="1">
    <location>
        <begin position="53"/>
        <end position="74"/>
    </location>
</feature>
<organism evidence="2 3">
    <name type="scientific">Alteromonas ponticola</name>
    <dbReference type="NCBI Taxonomy" id="2720613"/>
    <lineage>
        <taxon>Bacteria</taxon>
        <taxon>Pseudomonadati</taxon>
        <taxon>Pseudomonadota</taxon>
        <taxon>Gammaproteobacteria</taxon>
        <taxon>Alteromonadales</taxon>
        <taxon>Alteromonadaceae</taxon>
        <taxon>Alteromonas/Salinimonas group</taxon>
        <taxon>Alteromonas</taxon>
    </lineage>
</organism>
<sequence>MDKIHTSARYLVLAGVIFFWLAVFVSAAFTPGYSHFNQAVSELGATNSPYPWIVNWVGIVPFALALLATGYIVARDLHPGFIKWISGILILLGALGFMLAGAMQCDVGCRQSEQLSGQLHALGAGIGFQLIPLAAMLLGLRTFTRNTERGVYLFSLLMCLGMFGSIALFLGVLDVNRDLAGLWQRVILLFISLWAIGLSVLLRKKDKVKMPV</sequence>
<feature type="transmembrane region" description="Helical" evidence="1">
    <location>
        <begin position="182"/>
        <end position="202"/>
    </location>
</feature>
<keyword evidence="1" id="KW-1133">Transmembrane helix</keyword>
<evidence type="ECO:0000313" key="3">
    <source>
        <dbReference type="Proteomes" id="UP000709336"/>
    </source>
</evidence>
<gene>
    <name evidence="2" type="ORF">HCJ96_13640</name>
</gene>
<dbReference type="RefSeq" id="WP_169211627.1">
    <property type="nucleotide sequence ID" value="NZ_JAATNW010000007.1"/>
</dbReference>
<evidence type="ECO:0000256" key="1">
    <source>
        <dbReference type="SAM" id="Phobius"/>
    </source>
</evidence>
<keyword evidence="1" id="KW-0472">Membrane</keyword>